<dbReference type="Pfam" id="PF00535">
    <property type="entry name" value="Glycos_transf_2"/>
    <property type="match status" value="1"/>
</dbReference>
<name>A0A414KWQ1_9BACE</name>
<dbReference type="CDD" id="cd00761">
    <property type="entry name" value="Glyco_tranf_GTA_type"/>
    <property type="match status" value="1"/>
</dbReference>
<sequence>MQEERKTLVSVLMPVYNGFPGIKLSLNSLLLQTYTDWECIIVNDGSTDRTKSFLEDLKDTRFKVVHLNENKGRGYARQVALEHVSGEYIAYLDADDWYDPNKLAIQVTYLNEHSDIDLIATGIFSYGTKTSLQRVREQKNNRVLIYALGNVVPFSCATAMIRSRTAVGISYNLNINYGEDVDFFARYLDRKKYSILSNVLYYYSEFDSMSIEKMRKAYFEIFTRDRRISSFLKYMYYLLLAPMLGLEFTIKRRGRKAVNEEKKRFQELYSRLFKSKMI</sequence>
<feature type="transmembrane region" description="Helical" evidence="1">
    <location>
        <begin position="234"/>
        <end position="250"/>
    </location>
</feature>
<dbReference type="PANTHER" id="PTHR43685:SF2">
    <property type="entry name" value="GLYCOSYLTRANSFERASE 2-LIKE DOMAIN-CONTAINING PROTEIN"/>
    <property type="match status" value="1"/>
</dbReference>
<dbReference type="RefSeq" id="WP_118223984.1">
    <property type="nucleotide sequence ID" value="NZ_JADNIJ010000035.1"/>
</dbReference>
<evidence type="ECO:0000313" key="4">
    <source>
        <dbReference type="Proteomes" id="UP000285650"/>
    </source>
</evidence>
<gene>
    <name evidence="3" type="ORF">DW712_23985</name>
</gene>
<organism evidence="3 4">
    <name type="scientific">Bacteroides intestinalis</name>
    <dbReference type="NCBI Taxonomy" id="329854"/>
    <lineage>
        <taxon>Bacteria</taxon>
        <taxon>Pseudomonadati</taxon>
        <taxon>Bacteroidota</taxon>
        <taxon>Bacteroidia</taxon>
        <taxon>Bacteroidales</taxon>
        <taxon>Bacteroidaceae</taxon>
        <taxon>Bacteroides</taxon>
    </lineage>
</organism>
<dbReference type="PANTHER" id="PTHR43685">
    <property type="entry name" value="GLYCOSYLTRANSFERASE"/>
    <property type="match status" value="1"/>
</dbReference>
<dbReference type="Proteomes" id="UP000285650">
    <property type="component" value="Unassembled WGS sequence"/>
</dbReference>
<keyword evidence="1" id="KW-1133">Transmembrane helix</keyword>
<accession>A0A414KWQ1</accession>
<comment type="caution">
    <text evidence="3">The sequence shown here is derived from an EMBL/GenBank/DDBJ whole genome shotgun (WGS) entry which is preliminary data.</text>
</comment>
<keyword evidence="1" id="KW-0472">Membrane</keyword>
<dbReference type="InterPro" id="IPR001173">
    <property type="entry name" value="Glyco_trans_2-like"/>
</dbReference>
<proteinExistence type="predicted"/>
<evidence type="ECO:0000256" key="1">
    <source>
        <dbReference type="SAM" id="Phobius"/>
    </source>
</evidence>
<evidence type="ECO:0000259" key="2">
    <source>
        <dbReference type="Pfam" id="PF00535"/>
    </source>
</evidence>
<feature type="transmembrane region" description="Helical" evidence="1">
    <location>
        <begin position="143"/>
        <end position="161"/>
    </location>
</feature>
<keyword evidence="3" id="KW-0808">Transferase</keyword>
<dbReference type="InterPro" id="IPR050834">
    <property type="entry name" value="Glycosyltransf_2"/>
</dbReference>
<dbReference type="GO" id="GO:0016740">
    <property type="term" value="F:transferase activity"/>
    <property type="evidence" value="ECO:0007669"/>
    <property type="project" value="UniProtKB-KW"/>
</dbReference>
<feature type="domain" description="Glycosyltransferase 2-like" evidence="2">
    <location>
        <begin position="10"/>
        <end position="166"/>
    </location>
</feature>
<protein>
    <submittedName>
        <fullName evidence="3">Glycosyltransferase family 2 protein</fullName>
    </submittedName>
</protein>
<dbReference type="EMBL" id="QSKV01000029">
    <property type="protein sequence ID" value="RHE86471.1"/>
    <property type="molecule type" value="Genomic_DNA"/>
</dbReference>
<keyword evidence="1" id="KW-0812">Transmembrane</keyword>
<reference evidence="3 4" key="1">
    <citation type="submission" date="2018-08" db="EMBL/GenBank/DDBJ databases">
        <title>A genome reference for cultivated species of the human gut microbiota.</title>
        <authorList>
            <person name="Zou Y."/>
            <person name="Xue W."/>
            <person name="Luo G."/>
        </authorList>
    </citation>
    <scope>NUCLEOTIDE SEQUENCE [LARGE SCALE GENOMIC DNA]</scope>
    <source>
        <strain evidence="3 4">AM27-17</strain>
    </source>
</reference>
<dbReference type="InterPro" id="IPR029044">
    <property type="entry name" value="Nucleotide-diphossugar_trans"/>
</dbReference>
<dbReference type="SUPFAM" id="SSF53448">
    <property type="entry name" value="Nucleotide-diphospho-sugar transferases"/>
    <property type="match status" value="1"/>
</dbReference>
<dbReference type="AlphaFoldDB" id="A0A414KWQ1"/>
<dbReference type="Gene3D" id="3.90.550.10">
    <property type="entry name" value="Spore Coat Polysaccharide Biosynthesis Protein SpsA, Chain A"/>
    <property type="match status" value="1"/>
</dbReference>
<evidence type="ECO:0000313" key="3">
    <source>
        <dbReference type="EMBL" id="RHE86471.1"/>
    </source>
</evidence>